<comment type="subunit">
    <text evidence="2 10">Heterotrimer of A, B and C subunits.</text>
</comment>
<evidence type="ECO:0000259" key="11">
    <source>
        <dbReference type="SMART" id="SM00845"/>
    </source>
</evidence>
<dbReference type="GO" id="GO:0050566">
    <property type="term" value="F:asparaginyl-tRNA synthase (glutamine-hydrolyzing) activity"/>
    <property type="evidence" value="ECO:0007669"/>
    <property type="project" value="RHEA"/>
</dbReference>
<evidence type="ECO:0000256" key="3">
    <source>
        <dbReference type="ARBA" id="ARBA00022598"/>
    </source>
</evidence>
<dbReference type="GO" id="GO:0005524">
    <property type="term" value="F:ATP binding"/>
    <property type="evidence" value="ECO:0007669"/>
    <property type="project" value="UniProtKB-KW"/>
</dbReference>
<dbReference type="Pfam" id="PF02637">
    <property type="entry name" value="GatB_Yqey"/>
    <property type="match status" value="1"/>
</dbReference>
<dbReference type="Pfam" id="PF02934">
    <property type="entry name" value="GatB_N"/>
    <property type="match status" value="1"/>
</dbReference>
<dbReference type="PANTHER" id="PTHR11659:SF4">
    <property type="entry name" value="ASPARTYL_GLUTAMYL-TRNA(GLN) AMIDOTRANSFERASE SUBUNIT B_E CATALYTIC DOMAIN-CONTAINING PROTEIN"/>
    <property type="match status" value="1"/>
</dbReference>
<dbReference type="GO" id="GO:0016740">
    <property type="term" value="F:transferase activity"/>
    <property type="evidence" value="ECO:0007669"/>
    <property type="project" value="UniProtKB-KW"/>
</dbReference>
<evidence type="ECO:0000256" key="8">
    <source>
        <dbReference type="ARBA" id="ARBA00047380"/>
    </source>
</evidence>
<dbReference type="GO" id="GO:0050567">
    <property type="term" value="F:glutaminyl-tRNA synthase (glutamine-hydrolyzing) activity"/>
    <property type="evidence" value="ECO:0007669"/>
    <property type="project" value="UniProtKB-UniRule"/>
</dbReference>
<comment type="similarity">
    <text evidence="1 10">Belongs to the GatB/GatE family. GatB subfamily.</text>
</comment>
<comment type="catalytic activity">
    <reaction evidence="9 10">
        <text>L-glutamyl-tRNA(Gln) + L-glutamine + ATP + H2O = L-glutaminyl-tRNA(Gln) + L-glutamate + ADP + phosphate + H(+)</text>
        <dbReference type="Rhea" id="RHEA:17521"/>
        <dbReference type="Rhea" id="RHEA-COMP:9681"/>
        <dbReference type="Rhea" id="RHEA-COMP:9684"/>
        <dbReference type="ChEBI" id="CHEBI:15377"/>
        <dbReference type="ChEBI" id="CHEBI:15378"/>
        <dbReference type="ChEBI" id="CHEBI:29985"/>
        <dbReference type="ChEBI" id="CHEBI:30616"/>
        <dbReference type="ChEBI" id="CHEBI:43474"/>
        <dbReference type="ChEBI" id="CHEBI:58359"/>
        <dbReference type="ChEBI" id="CHEBI:78520"/>
        <dbReference type="ChEBI" id="CHEBI:78521"/>
        <dbReference type="ChEBI" id="CHEBI:456216"/>
    </reaction>
</comment>
<accession>A0A2M8C3B2</accession>
<evidence type="ECO:0000256" key="4">
    <source>
        <dbReference type="ARBA" id="ARBA00022741"/>
    </source>
</evidence>
<dbReference type="PROSITE" id="PS01234">
    <property type="entry name" value="GATB"/>
    <property type="match status" value="1"/>
</dbReference>
<evidence type="ECO:0000256" key="9">
    <source>
        <dbReference type="ARBA" id="ARBA00047913"/>
    </source>
</evidence>
<comment type="catalytic activity">
    <reaction evidence="8 10">
        <text>L-aspartyl-tRNA(Asn) + L-glutamine + ATP + H2O = L-asparaginyl-tRNA(Asn) + L-glutamate + ADP + phosphate + 2 H(+)</text>
        <dbReference type="Rhea" id="RHEA:14513"/>
        <dbReference type="Rhea" id="RHEA-COMP:9674"/>
        <dbReference type="Rhea" id="RHEA-COMP:9677"/>
        <dbReference type="ChEBI" id="CHEBI:15377"/>
        <dbReference type="ChEBI" id="CHEBI:15378"/>
        <dbReference type="ChEBI" id="CHEBI:29985"/>
        <dbReference type="ChEBI" id="CHEBI:30616"/>
        <dbReference type="ChEBI" id="CHEBI:43474"/>
        <dbReference type="ChEBI" id="CHEBI:58359"/>
        <dbReference type="ChEBI" id="CHEBI:78515"/>
        <dbReference type="ChEBI" id="CHEBI:78516"/>
        <dbReference type="ChEBI" id="CHEBI:456216"/>
    </reaction>
</comment>
<dbReference type="NCBIfam" id="NF004012">
    <property type="entry name" value="PRK05477.1-2"/>
    <property type="match status" value="1"/>
</dbReference>
<keyword evidence="5 10" id="KW-0067">ATP-binding</keyword>
<sequence>MKGSYTTIIGMEIHAEVKTSSKMFCGCKNDPFHAPKPNIYTCPVCLGLPGALPVPNKKAIEATITLGLALGCKINMLSKFDRKHYFYPDLPKGYQISQYDIPFCYDGIVQTSEGTVRIRRVHLEEDTAKLMHSTINNEAFDSAQPRPELTSKGEHVTLIDFNRSGVPLIEVVTEPDIHSASQAKEYAKKLRQIIRYLGIAECDMEQGGMRLEANISLRRMTNNERRITNNRRQTINDELPPYKVELKNINSFRFLEKGIAYEVARQAEILDAGKTPIQETRGYDAEKQITFTQRVKETAEDYRYFPEPDIPPIRVGHTWLSAIQRAMPEPMDGVFSRWQKQYGVLPEYAGQLCEKPEQATWLEGLFQAFDAAGLAVGMCVNFLVHKRIQVNLFSDSYETICNTFQQATQLDDVSDDELNRVVSEVVLQNPKIAAQYTSGKTQVMNFFIGQVMKRMQKKLDAKKVERAVKKIIAQQNHELS</sequence>
<evidence type="ECO:0000256" key="5">
    <source>
        <dbReference type="ARBA" id="ARBA00022840"/>
    </source>
</evidence>
<protein>
    <recommendedName>
        <fullName evidence="10">Aspartyl/glutamyl-tRNA(Asn/Gln) amidotransferase subunit B</fullName>
        <shortName evidence="10">Asp/Glu-ADT subunit B</shortName>
        <ecNumber evidence="10">6.3.5.-</ecNumber>
    </recommendedName>
</protein>
<dbReference type="InterPro" id="IPR003789">
    <property type="entry name" value="Asn/Gln_tRNA_amidoTrase-B-like"/>
</dbReference>
<dbReference type="NCBIfam" id="TIGR00133">
    <property type="entry name" value="gatB"/>
    <property type="match status" value="1"/>
</dbReference>
<dbReference type="Proteomes" id="UP000228770">
    <property type="component" value="Unassembled WGS sequence"/>
</dbReference>
<dbReference type="EMBL" id="PFUA01000015">
    <property type="protein sequence ID" value="PJB50581.1"/>
    <property type="molecule type" value="Genomic_DNA"/>
</dbReference>
<dbReference type="InterPro" id="IPR017958">
    <property type="entry name" value="Gln-tRNA_amidoTrfase_suB_CS"/>
</dbReference>
<comment type="function">
    <text evidence="7 10">Allows the formation of correctly charged Asn-tRNA(Asn) or Gln-tRNA(Gln) through the transamidation of misacylated Asp-tRNA(Asn) or Glu-tRNA(Gln) in organisms which lack either or both of asparaginyl-tRNA or glutaminyl-tRNA synthetases. The reaction takes place in the presence of glutamine and ATP through an activated phospho-Asp-tRNA(Asn) or phospho-Glu-tRNA(Gln).</text>
</comment>
<keyword evidence="12" id="KW-0808">Transferase</keyword>
<dbReference type="GO" id="GO:0006412">
    <property type="term" value="P:translation"/>
    <property type="evidence" value="ECO:0007669"/>
    <property type="project" value="UniProtKB-UniRule"/>
</dbReference>
<dbReference type="PANTHER" id="PTHR11659">
    <property type="entry name" value="GLUTAMYL-TRNA GLN AMIDOTRANSFERASE SUBUNIT B MITOCHONDRIAL AND PROKARYOTIC PET112-RELATED"/>
    <property type="match status" value="1"/>
</dbReference>
<evidence type="ECO:0000256" key="1">
    <source>
        <dbReference type="ARBA" id="ARBA00005306"/>
    </source>
</evidence>
<evidence type="ECO:0000256" key="6">
    <source>
        <dbReference type="ARBA" id="ARBA00022917"/>
    </source>
</evidence>
<dbReference type="SUPFAM" id="SSF89095">
    <property type="entry name" value="GatB/YqeY motif"/>
    <property type="match status" value="1"/>
</dbReference>
<keyword evidence="3 10" id="KW-0436">Ligase</keyword>
<evidence type="ECO:0000256" key="7">
    <source>
        <dbReference type="ARBA" id="ARBA00024799"/>
    </source>
</evidence>
<dbReference type="HAMAP" id="MF_00121">
    <property type="entry name" value="GatB"/>
    <property type="match status" value="1"/>
</dbReference>
<dbReference type="EC" id="6.3.5.-" evidence="10"/>
<evidence type="ECO:0000256" key="10">
    <source>
        <dbReference type="HAMAP-Rule" id="MF_00121"/>
    </source>
</evidence>
<keyword evidence="6 10" id="KW-0648">Protein biosynthesis</keyword>
<comment type="caution">
    <text evidence="12">The sequence shown here is derived from an EMBL/GenBank/DDBJ whole genome shotgun (WGS) entry which is preliminary data.</text>
</comment>
<reference evidence="13" key="1">
    <citation type="submission" date="2017-09" db="EMBL/GenBank/DDBJ databases">
        <title>Depth-based differentiation of microbial function through sediment-hosted aquifers and enrichment of novel symbionts in the deep terrestrial subsurface.</title>
        <authorList>
            <person name="Probst A.J."/>
            <person name="Ladd B."/>
            <person name="Jarett J.K."/>
            <person name="Geller-Mcgrath D.E."/>
            <person name="Sieber C.M.K."/>
            <person name="Emerson J.B."/>
            <person name="Anantharaman K."/>
            <person name="Thomas B.C."/>
            <person name="Malmstrom R."/>
            <person name="Stieglmeier M."/>
            <person name="Klingl A."/>
            <person name="Woyke T."/>
            <person name="Ryan C.M."/>
            <person name="Banfield J.F."/>
        </authorList>
    </citation>
    <scope>NUCLEOTIDE SEQUENCE [LARGE SCALE GENOMIC DNA]</scope>
</reference>
<dbReference type="SUPFAM" id="SSF55931">
    <property type="entry name" value="Glutamine synthetase/guanido kinase"/>
    <property type="match status" value="1"/>
</dbReference>
<dbReference type="AlphaFoldDB" id="A0A2M8C3B2"/>
<dbReference type="InterPro" id="IPR014746">
    <property type="entry name" value="Gln_synth/guanido_kin_cat_dom"/>
</dbReference>
<organism evidence="12 13">
    <name type="scientific">Candidatus Brennerbacteria bacterium CG_4_9_14_3_um_filter_43_9</name>
    <dbReference type="NCBI Taxonomy" id="1974522"/>
    <lineage>
        <taxon>Bacteria</taxon>
        <taxon>Candidatus Brenneribacteriota</taxon>
    </lineage>
</organism>
<evidence type="ECO:0000313" key="13">
    <source>
        <dbReference type="Proteomes" id="UP000228770"/>
    </source>
</evidence>
<dbReference type="SMART" id="SM00845">
    <property type="entry name" value="GatB_Yqey"/>
    <property type="match status" value="1"/>
</dbReference>
<gene>
    <name evidence="10" type="primary">gatB</name>
    <name evidence="12" type="ORF">CO102_00745</name>
</gene>
<dbReference type="InterPro" id="IPR017959">
    <property type="entry name" value="Asn/Gln-tRNA_amidoTrfase_suB/E"/>
</dbReference>
<name>A0A2M8C3B2_9BACT</name>
<dbReference type="InterPro" id="IPR023168">
    <property type="entry name" value="GatB_Yqey_C_2"/>
</dbReference>
<dbReference type="InterPro" id="IPR006075">
    <property type="entry name" value="Asn/Gln-tRNA_Trfase_suB/E_cat"/>
</dbReference>
<dbReference type="InterPro" id="IPR018027">
    <property type="entry name" value="Asn/Gln_amidotransferase"/>
</dbReference>
<dbReference type="Gene3D" id="1.10.10.410">
    <property type="match status" value="1"/>
</dbReference>
<proteinExistence type="inferred from homology"/>
<feature type="domain" description="Asn/Gln amidotransferase" evidence="11">
    <location>
        <begin position="344"/>
        <end position="472"/>
    </location>
</feature>
<dbReference type="InterPro" id="IPR004413">
    <property type="entry name" value="GatB"/>
</dbReference>
<keyword evidence="4 10" id="KW-0547">Nucleotide-binding</keyword>
<evidence type="ECO:0000256" key="2">
    <source>
        <dbReference type="ARBA" id="ARBA00011123"/>
    </source>
</evidence>
<evidence type="ECO:0000313" key="12">
    <source>
        <dbReference type="EMBL" id="PJB50581.1"/>
    </source>
</evidence>